<dbReference type="InterPro" id="IPR042100">
    <property type="entry name" value="Bug_dom1"/>
</dbReference>
<evidence type="ECO:0000313" key="3">
    <source>
        <dbReference type="EMBL" id="ARP83832.1"/>
    </source>
</evidence>
<dbReference type="InterPro" id="IPR005064">
    <property type="entry name" value="BUG"/>
</dbReference>
<dbReference type="Gene3D" id="3.40.190.150">
    <property type="entry name" value="Bordetella uptake gene, domain 1"/>
    <property type="match status" value="1"/>
</dbReference>
<dbReference type="PIRSF" id="PIRSF017082">
    <property type="entry name" value="YflP"/>
    <property type="match status" value="1"/>
</dbReference>
<sequence length="325" mass="34465">MRRVLTTAVAAAAALLGSLVCTAAYAAFPERPIRIVVPVPPGGIIDQVVRIITPPMAEMLKQPIVVENRPGASGNIAASFVARSAPDGYTMLAGYSMFHVGNPVMFHKLDWDPVKDFAPVAMLVSSPHVIAVNPKLPVKTLQELVDYAKAHPGELNYATSGNGSVPHIGMELFKQRTGVQITHVPYKGAGPAIQDVLSGNVQMTVATPPSLAGFVTTGRLRPLAVAAKSRIPMLPDVPTTAEAGFPGFELEAWVALFAPAGTPADVVATLSEAARKSLQTDKVKDALAAAGVSAWYLNPPGLDQQVRKDIDYWQPVIRKANITIE</sequence>
<accession>A0A1W6YRX7</accession>
<gene>
    <name evidence="3" type="ORF">CAL12_25480</name>
</gene>
<keyword evidence="2" id="KW-0732">Signal</keyword>
<evidence type="ECO:0000313" key="4">
    <source>
        <dbReference type="Proteomes" id="UP000194151"/>
    </source>
</evidence>
<dbReference type="Pfam" id="PF03401">
    <property type="entry name" value="TctC"/>
    <property type="match status" value="1"/>
</dbReference>
<proteinExistence type="inferred from homology"/>
<dbReference type="CDD" id="cd13578">
    <property type="entry name" value="PBP2_Bug27"/>
    <property type="match status" value="1"/>
</dbReference>
<name>A0A1W6YRX7_9BORD</name>
<dbReference type="Gene3D" id="3.40.190.10">
    <property type="entry name" value="Periplasmic binding protein-like II"/>
    <property type="match status" value="1"/>
</dbReference>
<dbReference type="SUPFAM" id="SSF53850">
    <property type="entry name" value="Periplasmic binding protein-like II"/>
    <property type="match status" value="1"/>
</dbReference>
<reference evidence="3 4" key="1">
    <citation type="submission" date="2017-05" db="EMBL/GenBank/DDBJ databases">
        <title>Complete and WGS of Bordetella genogroups.</title>
        <authorList>
            <person name="Spilker T."/>
            <person name="LiPuma J."/>
        </authorList>
    </citation>
    <scope>NUCLEOTIDE SEQUENCE [LARGE SCALE GENOMIC DNA]</scope>
    <source>
        <strain evidence="3 4">AU19157</strain>
    </source>
</reference>
<feature type="chain" id="PRO_5012981224" evidence="2">
    <location>
        <begin position="27"/>
        <end position="325"/>
    </location>
</feature>
<dbReference type="KEGG" id="bgv:CAL12_25480"/>
<evidence type="ECO:0000256" key="2">
    <source>
        <dbReference type="SAM" id="SignalP"/>
    </source>
</evidence>
<dbReference type="RefSeq" id="WP_086067154.1">
    <property type="nucleotide sequence ID" value="NZ_CP021108.1"/>
</dbReference>
<dbReference type="AlphaFoldDB" id="A0A1W6YRX7"/>
<dbReference type="OrthoDB" id="8678477at2"/>
<dbReference type="Proteomes" id="UP000194151">
    <property type="component" value="Chromosome"/>
</dbReference>
<evidence type="ECO:0000256" key="1">
    <source>
        <dbReference type="ARBA" id="ARBA00006987"/>
    </source>
</evidence>
<dbReference type="EMBL" id="CP021108">
    <property type="protein sequence ID" value="ARP83832.1"/>
    <property type="molecule type" value="Genomic_DNA"/>
</dbReference>
<dbReference type="PANTHER" id="PTHR42928">
    <property type="entry name" value="TRICARBOXYLATE-BINDING PROTEIN"/>
    <property type="match status" value="1"/>
</dbReference>
<keyword evidence="4" id="KW-1185">Reference proteome</keyword>
<dbReference type="PANTHER" id="PTHR42928:SF5">
    <property type="entry name" value="BLR1237 PROTEIN"/>
    <property type="match status" value="1"/>
</dbReference>
<protein>
    <submittedName>
        <fullName evidence="3">ABC transporter substrate-binding protein</fullName>
    </submittedName>
</protein>
<feature type="signal peptide" evidence="2">
    <location>
        <begin position="1"/>
        <end position="26"/>
    </location>
</feature>
<comment type="similarity">
    <text evidence="1">Belongs to the UPF0065 (bug) family.</text>
</comment>
<dbReference type="STRING" id="1416806.CAL12_25480"/>
<organism evidence="3 4">
    <name type="scientific">Bordetella genomosp. 8</name>
    <dbReference type="NCBI Taxonomy" id="1416806"/>
    <lineage>
        <taxon>Bacteria</taxon>
        <taxon>Pseudomonadati</taxon>
        <taxon>Pseudomonadota</taxon>
        <taxon>Betaproteobacteria</taxon>
        <taxon>Burkholderiales</taxon>
        <taxon>Alcaligenaceae</taxon>
        <taxon>Bordetella</taxon>
    </lineage>
</organism>